<proteinExistence type="predicted"/>
<dbReference type="AlphaFoldDB" id="A0A023BWJ0"/>
<dbReference type="Proteomes" id="UP000023541">
    <property type="component" value="Unassembled WGS sequence"/>
</dbReference>
<protein>
    <submittedName>
        <fullName evidence="1">Uncharacterized protein</fullName>
    </submittedName>
</protein>
<gene>
    <name evidence="1" type="ORF">ATO12_11220</name>
</gene>
<accession>A0A023BWJ0</accession>
<sequence length="189" mass="21724">MLLAIAVLIISGAALIVSMRQASIMNKQTDILLEQTKSSAWPRLSVGFDQSWSDKTLEYLKIPVHNKGTGPAIIEGVRITYNGEVTKDWWDLFRKVKVPDSINTGISNRGIYNSVISANESFYWMQLENDPRLRHWVYEKKEKITIEICYKSVFNDYWLFRKEGLNGTTVIQKLDTPECPLPSDEMFKS</sequence>
<dbReference type="eggNOG" id="ENOG5032HDJ">
    <property type="taxonomic scope" value="Bacteria"/>
</dbReference>
<name>A0A023BWJ0_9FLAO</name>
<keyword evidence="2" id="KW-1185">Reference proteome</keyword>
<reference evidence="1 2" key="1">
    <citation type="submission" date="2014-04" db="EMBL/GenBank/DDBJ databases">
        <title>Aquimarina sp. 22II-S11-z7 Genome Sequencing.</title>
        <authorList>
            <person name="Lai Q."/>
        </authorList>
    </citation>
    <scope>NUCLEOTIDE SEQUENCE [LARGE SCALE GENOMIC DNA]</scope>
    <source>
        <strain evidence="1 2">22II-S11-z7</strain>
    </source>
</reference>
<comment type="caution">
    <text evidence="1">The sequence shown here is derived from an EMBL/GenBank/DDBJ whole genome shotgun (WGS) entry which is preliminary data.</text>
</comment>
<dbReference type="STRING" id="1317122.ATO12_11220"/>
<evidence type="ECO:0000313" key="2">
    <source>
        <dbReference type="Proteomes" id="UP000023541"/>
    </source>
</evidence>
<dbReference type="EMBL" id="AQRA01000003">
    <property type="protein sequence ID" value="EZH74334.1"/>
    <property type="molecule type" value="Genomic_DNA"/>
</dbReference>
<organism evidence="1 2">
    <name type="scientific">Aquimarina atlantica</name>
    <dbReference type="NCBI Taxonomy" id="1317122"/>
    <lineage>
        <taxon>Bacteria</taxon>
        <taxon>Pseudomonadati</taxon>
        <taxon>Bacteroidota</taxon>
        <taxon>Flavobacteriia</taxon>
        <taxon>Flavobacteriales</taxon>
        <taxon>Flavobacteriaceae</taxon>
        <taxon>Aquimarina</taxon>
    </lineage>
</organism>
<evidence type="ECO:0000313" key="1">
    <source>
        <dbReference type="EMBL" id="EZH74334.1"/>
    </source>
</evidence>